<evidence type="ECO:0000256" key="2">
    <source>
        <dbReference type="ARBA" id="ARBA00022603"/>
    </source>
</evidence>
<dbReference type="CDD" id="cd02440">
    <property type="entry name" value="AdoMet_MTases"/>
    <property type="match status" value="1"/>
</dbReference>
<sequence>MADLNHDAPTMYSSLDWDHYARWRPPYPQSLKDLIYGYRSEHSGAGWKRIVDVGGGVGISSAIFASDFGTVHLLDPSPLNHQMARKYLGQLVEQQSLQTKLDFTQATAEEGHKFVKDADMLICAETAHFIDPEELVKSAAAILRPAGTLAIYSYWGPIFPDQSRELSDAFCKVITRALGCCLKPGDEEARSRLGSAAARVSAGKSVLDSIPVPEEYFEDIRRVRINPDAERAIEVFRKSFPVDHEPAPSRIGNNDKHFIYQSGCDPEAEGWSFLVDNRWLHNFIATMRPTDVELSDEEQKVIFGEWDMLFANECPSGSTRALWAVNVILATRR</sequence>
<dbReference type="InterPro" id="IPR051052">
    <property type="entry name" value="Diverse_substrate_MTase"/>
</dbReference>
<dbReference type="PANTHER" id="PTHR44942">
    <property type="entry name" value="METHYLTRANSF_11 DOMAIN-CONTAINING PROTEIN"/>
    <property type="match status" value="1"/>
</dbReference>
<evidence type="ECO:0000313" key="5">
    <source>
        <dbReference type="EMBL" id="KAF2758586.1"/>
    </source>
</evidence>
<evidence type="ECO:0000259" key="4">
    <source>
        <dbReference type="Pfam" id="PF08241"/>
    </source>
</evidence>
<proteinExistence type="inferred from homology"/>
<feature type="domain" description="Methyltransferase type 11" evidence="4">
    <location>
        <begin position="51"/>
        <end position="151"/>
    </location>
</feature>
<name>A0A6A6W9N5_9PEZI</name>
<dbReference type="InterPro" id="IPR013216">
    <property type="entry name" value="Methyltransf_11"/>
</dbReference>
<keyword evidence="6" id="KW-1185">Reference proteome</keyword>
<dbReference type="InterPro" id="IPR029063">
    <property type="entry name" value="SAM-dependent_MTases_sf"/>
</dbReference>
<comment type="similarity">
    <text evidence="1">Belongs to the methyltransferase superfamily.</text>
</comment>
<keyword evidence="3" id="KW-0808">Transferase</keyword>
<organism evidence="5 6">
    <name type="scientific">Pseudovirgaria hyperparasitica</name>
    <dbReference type="NCBI Taxonomy" id="470096"/>
    <lineage>
        <taxon>Eukaryota</taxon>
        <taxon>Fungi</taxon>
        <taxon>Dikarya</taxon>
        <taxon>Ascomycota</taxon>
        <taxon>Pezizomycotina</taxon>
        <taxon>Dothideomycetes</taxon>
        <taxon>Dothideomycetes incertae sedis</taxon>
        <taxon>Acrospermales</taxon>
        <taxon>Acrospermaceae</taxon>
        <taxon>Pseudovirgaria</taxon>
    </lineage>
</organism>
<gene>
    <name evidence="5" type="ORF">EJ05DRAFT_475891</name>
</gene>
<evidence type="ECO:0000256" key="3">
    <source>
        <dbReference type="ARBA" id="ARBA00022679"/>
    </source>
</evidence>
<protein>
    <recommendedName>
        <fullName evidence="4">Methyltransferase type 11 domain-containing protein</fullName>
    </recommendedName>
</protein>
<dbReference type="PANTHER" id="PTHR44942:SF4">
    <property type="entry name" value="METHYLTRANSFERASE TYPE 11 DOMAIN-CONTAINING PROTEIN"/>
    <property type="match status" value="1"/>
</dbReference>
<dbReference type="SUPFAM" id="SSF53335">
    <property type="entry name" value="S-adenosyl-L-methionine-dependent methyltransferases"/>
    <property type="match status" value="1"/>
</dbReference>
<dbReference type="OrthoDB" id="10027013at2759"/>
<dbReference type="Proteomes" id="UP000799437">
    <property type="component" value="Unassembled WGS sequence"/>
</dbReference>
<dbReference type="RefSeq" id="XP_033601037.1">
    <property type="nucleotide sequence ID" value="XM_033743913.1"/>
</dbReference>
<dbReference type="EMBL" id="ML996571">
    <property type="protein sequence ID" value="KAF2758586.1"/>
    <property type="molecule type" value="Genomic_DNA"/>
</dbReference>
<evidence type="ECO:0000256" key="1">
    <source>
        <dbReference type="ARBA" id="ARBA00008361"/>
    </source>
</evidence>
<dbReference type="Pfam" id="PF08241">
    <property type="entry name" value="Methyltransf_11"/>
    <property type="match status" value="1"/>
</dbReference>
<dbReference type="GO" id="GO:0032259">
    <property type="term" value="P:methylation"/>
    <property type="evidence" value="ECO:0007669"/>
    <property type="project" value="UniProtKB-KW"/>
</dbReference>
<dbReference type="Gene3D" id="3.40.50.150">
    <property type="entry name" value="Vaccinia Virus protein VP39"/>
    <property type="match status" value="1"/>
</dbReference>
<reference evidence="5" key="1">
    <citation type="journal article" date="2020" name="Stud. Mycol.">
        <title>101 Dothideomycetes genomes: a test case for predicting lifestyles and emergence of pathogens.</title>
        <authorList>
            <person name="Haridas S."/>
            <person name="Albert R."/>
            <person name="Binder M."/>
            <person name="Bloem J."/>
            <person name="Labutti K."/>
            <person name="Salamov A."/>
            <person name="Andreopoulos B."/>
            <person name="Baker S."/>
            <person name="Barry K."/>
            <person name="Bills G."/>
            <person name="Bluhm B."/>
            <person name="Cannon C."/>
            <person name="Castanera R."/>
            <person name="Culley D."/>
            <person name="Daum C."/>
            <person name="Ezra D."/>
            <person name="Gonzalez J."/>
            <person name="Henrissat B."/>
            <person name="Kuo A."/>
            <person name="Liang C."/>
            <person name="Lipzen A."/>
            <person name="Lutzoni F."/>
            <person name="Magnuson J."/>
            <person name="Mondo S."/>
            <person name="Nolan M."/>
            <person name="Ohm R."/>
            <person name="Pangilinan J."/>
            <person name="Park H.-J."/>
            <person name="Ramirez L."/>
            <person name="Alfaro M."/>
            <person name="Sun H."/>
            <person name="Tritt A."/>
            <person name="Yoshinaga Y."/>
            <person name="Zwiers L.-H."/>
            <person name="Turgeon B."/>
            <person name="Goodwin S."/>
            <person name="Spatafora J."/>
            <person name="Crous P."/>
            <person name="Grigoriev I."/>
        </authorList>
    </citation>
    <scope>NUCLEOTIDE SEQUENCE</scope>
    <source>
        <strain evidence="5">CBS 121739</strain>
    </source>
</reference>
<dbReference type="AlphaFoldDB" id="A0A6A6W9N5"/>
<accession>A0A6A6W9N5</accession>
<dbReference type="GO" id="GO:0008757">
    <property type="term" value="F:S-adenosylmethionine-dependent methyltransferase activity"/>
    <property type="evidence" value="ECO:0007669"/>
    <property type="project" value="InterPro"/>
</dbReference>
<keyword evidence="2" id="KW-0489">Methyltransferase</keyword>
<evidence type="ECO:0000313" key="6">
    <source>
        <dbReference type="Proteomes" id="UP000799437"/>
    </source>
</evidence>
<dbReference type="GeneID" id="54484967"/>